<dbReference type="InterPro" id="IPR005578">
    <property type="entry name" value="Yif1_fam"/>
</dbReference>
<dbReference type="AlphaFoldDB" id="A0AAW1R6Y2"/>
<dbReference type="PANTHER" id="PTHR14083">
    <property type="entry name" value="YIP1 INTERACTING FACTOR HOMOLOG YIF1 PROTEIN"/>
    <property type="match status" value="1"/>
</dbReference>
<keyword evidence="6" id="KW-0256">Endoplasmic reticulum</keyword>
<evidence type="ECO:0000256" key="7">
    <source>
        <dbReference type="ARBA" id="ARBA00022927"/>
    </source>
</evidence>
<keyword evidence="4" id="KW-0813">Transport</keyword>
<evidence type="ECO:0000256" key="10">
    <source>
        <dbReference type="ARBA" id="ARBA00023136"/>
    </source>
</evidence>
<feature type="transmembrane region" description="Helical" evidence="12">
    <location>
        <begin position="144"/>
        <end position="166"/>
    </location>
</feature>
<evidence type="ECO:0000256" key="4">
    <source>
        <dbReference type="ARBA" id="ARBA00022448"/>
    </source>
</evidence>
<evidence type="ECO:0000256" key="8">
    <source>
        <dbReference type="ARBA" id="ARBA00022989"/>
    </source>
</evidence>
<comment type="caution">
    <text evidence="13">The sequence shown here is derived from an EMBL/GenBank/DDBJ whole genome shotgun (WGS) entry which is preliminary data.</text>
</comment>
<dbReference type="Pfam" id="PF03878">
    <property type="entry name" value="YIF1"/>
    <property type="match status" value="1"/>
</dbReference>
<accession>A0AAW1R6Y2</accession>
<feature type="region of interest" description="Disordered" evidence="11">
    <location>
        <begin position="1"/>
        <end position="51"/>
    </location>
</feature>
<name>A0AAW1R6Y2_9CHLO</name>
<organism evidence="13 14">
    <name type="scientific">[Myrmecia] bisecta</name>
    <dbReference type="NCBI Taxonomy" id="41462"/>
    <lineage>
        <taxon>Eukaryota</taxon>
        <taxon>Viridiplantae</taxon>
        <taxon>Chlorophyta</taxon>
        <taxon>core chlorophytes</taxon>
        <taxon>Trebouxiophyceae</taxon>
        <taxon>Trebouxiales</taxon>
        <taxon>Trebouxiaceae</taxon>
        <taxon>Myrmecia</taxon>
    </lineage>
</organism>
<reference evidence="13 14" key="1">
    <citation type="journal article" date="2024" name="Nat. Commun.">
        <title>Phylogenomics reveals the evolutionary origins of lichenization in chlorophyte algae.</title>
        <authorList>
            <person name="Puginier C."/>
            <person name="Libourel C."/>
            <person name="Otte J."/>
            <person name="Skaloud P."/>
            <person name="Haon M."/>
            <person name="Grisel S."/>
            <person name="Petersen M."/>
            <person name="Berrin J.G."/>
            <person name="Delaux P.M."/>
            <person name="Dal Grande F."/>
            <person name="Keller J."/>
        </authorList>
    </citation>
    <scope>NUCLEOTIDE SEQUENCE [LARGE SCALE GENOMIC DNA]</scope>
    <source>
        <strain evidence="13 14">SAG 2043</strain>
    </source>
</reference>
<evidence type="ECO:0000313" key="14">
    <source>
        <dbReference type="Proteomes" id="UP001489004"/>
    </source>
</evidence>
<comment type="subcellular location">
    <subcellularLocation>
        <location evidence="1">Endoplasmic reticulum membrane</location>
        <topology evidence="1">Multi-pass membrane protein</topology>
    </subcellularLocation>
    <subcellularLocation>
        <location evidence="2">Golgi apparatus membrane</location>
        <topology evidence="2">Multi-pass membrane protein</topology>
    </subcellularLocation>
</comment>
<comment type="similarity">
    <text evidence="3">Belongs to the YIF1 family.</text>
</comment>
<dbReference type="PANTHER" id="PTHR14083:SF0">
    <property type="entry name" value="YIP1D-INTERACTING FACTOR 1, ISOFORM C"/>
    <property type="match status" value="1"/>
</dbReference>
<evidence type="ECO:0000256" key="5">
    <source>
        <dbReference type="ARBA" id="ARBA00022692"/>
    </source>
</evidence>
<evidence type="ECO:0000256" key="1">
    <source>
        <dbReference type="ARBA" id="ARBA00004477"/>
    </source>
</evidence>
<protein>
    <submittedName>
        <fullName evidence="13">Uncharacterized protein</fullName>
    </submittedName>
</protein>
<feature type="compositionally biased region" description="Polar residues" evidence="11">
    <location>
        <begin position="24"/>
        <end position="37"/>
    </location>
</feature>
<keyword evidence="8 12" id="KW-1133">Transmembrane helix</keyword>
<keyword evidence="9" id="KW-0333">Golgi apparatus</keyword>
<feature type="transmembrane region" description="Helical" evidence="12">
    <location>
        <begin position="203"/>
        <end position="227"/>
    </location>
</feature>
<keyword evidence="5 12" id="KW-0812">Transmembrane</keyword>
<evidence type="ECO:0000256" key="12">
    <source>
        <dbReference type="SAM" id="Phobius"/>
    </source>
</evidence>
<dbReference type="GO" id="GO:0015031">
    <property type="term" value="P:protein transport"/>
    <property type="evidence" value="ECO:0007669"/>
    <property type="project" value="UniProtKB-KW"/>
</dbReference>
<dbReference type="GO" id="GO:0000139">
    <property type="term" value="C:Golgi membrane"/>
    <property type="evidence" value="ECO:0007669"/>
    <property type="project" value="UniProtKB-SubCell"/>
</dbReference>
<dbReference type="GO" id="GO:0005789">
    <property type="term" value="C:endoplasmic reticulum membrane"/>
    <property type="evidence" value="ECO:0007669"/>
    <property type="project" value="UniProtKB-SubCell"/>
</dbReference>
<dbReference type="GO" id="GO:0006888">
    <property type="term" value="P:endoplasmic reticulum to Golgi vesicle-mediated transport"/>
    <property type="evidence" value="ECO:0007669"/>
    <property type="project" value="InterPro"/>
</dbReference>
<dbReference type="EMBL" id="JALJOR010000001">
    <property type="protein sequence ID" value="KAK9829499.1"/>
    <property type="molecule type" value="Genomic_DNA"/>
</dbReference>
<sequence length="294" mass="32967">MAYPAGGAPQYAQQPQASFGQGPYAQQSHPSYGQPNLYTPHAPPPQAPQQAVDPFMQGIATNMLRQSGENYLQRGQAFMQSKMGFLSGNVMHYYFNISSEFVRNKLLMLLAPYLKQWNYTRVAEQIAGGHKYLPPRQDVNAPDLYIPFMAMCTCCILSSVSMAIHGRFTPDTMYATVSSLAAAWFAHWAVLKVMLYMLGIPSAIPFLEVLAYAGYPFVPVCVASIVSMLAGGWAYHVAWFYGSLCMAVFMVRTMKRIIFHEARQYSINSTRHNYLLLLVALFQFPYVSYLGVRA</sequence>
<keyword evidence="7" id="KW-0653">Protein transport</keyword>
<evidence type="ECO:0000256" key="2">
    <source>
        <dbReference type="ARBA" id="ARBA00004653"/>
    </source>
</evidence>
<feature type="transmembrane region" description="Helical" evidence="12">
    <location>
        <begin position="274"/>
        <end position="292"/>
    </location>
</feature>
<evidence type="ECO:0000256" key="6">
    <source>
        <dbReference type="ARBA" id="ARBA00022824"/>
    </source>
</evidence>
<evidence type="ECO:0000256" key="9">
    <source>
        <dbReference type="ARBA" id="ARBA00023034"/>
    </source>
</evidence>
<evidence type="ECO:0000256" key="3">
    <source>
        <dbReference type="ARBA" id="ARBA00009727"/>
    </source>
</evidence>
<keyword evidence="10 12" id="KW-0472">Membrane</keyword>
<proteinExistence type="inferred from homology"/>
<feature type="transmembrane region" description="Helical" evidence="12">
    <location>
        <begin position="233"/>
        <end position="253"/>
    </location>
</feature>
<dbReference type="Proteomes" id="UP001489004">
    <property type="component" value="Unassembled WGS sequence"/>
</dbReference>
<evidence type="ECO:0000313" key="13">
    <source>
        <dbReference type="EMBL" id="KAK9829499.1"/>
    </source>
</evidence>
<dbReference type="GO" id="GO:0005793">
    <property type="term" value="C:endoplasmic reticulum-Golgi intermediate compartment"/>
    <property type="evidence" value="ECO:0007669"/>
    <property type="project" value="TreeGrafter"/>
</dbReference>
<dbReference type="GO" id="GO:0030134">
    <property type="term" value="C:COPII-coated ER to Golgi transport vesicle"/>
    <property type="evidence" value="ECO:0007669"/>
    <property type="project" value="TreeGrafter"/>
</dbReference>
<feature type="compositionally biased region" description="Low complexity" evidence="11">
    <location>
        <begin position="1"/>
        <end position="17"/>
    </location>
</feature>
<gene>
    <name evidence="13" type="ORF">WJX72_006228</name>
</gene>
<evidence type="ECO:0000256" key="11">
    <source>
        <dbReference type="SAM" id="MobiDB-lite"/>
    </source>
</evidence>
<keyword evidence="14" id="KW-1185">Reference proteome</keyword>